<keyword evidence="8" id="KW-1185">Reference proteome</keyword>
<evidence type="ECO:0000256" key="5">
    <source>
        <dbReference type="SAM" id="SignalP"/>
    </source>
</evidence>
<reference evidence="7 8" key="1">
    <citation type="submission" date="2016-10" db="EMBL/GenBank/DDBJ databases">
        <authorList>
            <person name="de Groot N.N."/>
        </authorList>
    </citation>
    <scope>NUCLEOTIDE SEQUENCE [LARGE SCALE GENOMIC DNA]</scope>
    <source>
        <strain evidence="7 8">CGMCC 4.2023</strain>
    </source>
</reference>
<dbReference type="PANTHER" id="PTHR38041">
    <property type="entry name" value="CHORISMATE MUTASE"/>
    <property type="match status" value="1"/>
</dbReference>
<feature type="domain" description="Chorismate mutase" evidence="6">
    <location>
        <begin position="24"/>
        <end position="125"/>
    </location>
</feature>
<protein>
    <recommendedName>
        <fullName evidence="2">chorismate mutase</fullName>
        <ecNumber evidence="2">5.4.99.5</ecNumber>
    </recommendedName>
</protein>
<keyword evidence="4" id="KW-0413">Isomerase</keyword>
<dbReference type="GO" id="GO:0004106">
    <property type="term" value="F:chorismate mutase activity"/>
    <property type="evidence" value="ECO:0007669"/>
    <property type="project" value="UniProtKB-EC"/>
</dbReference>
<dbReference type="EC" id="5.4.99.5" evidence="2"/>
<evidence type="ECO:0000259" key="6">
    <source>
        <dbReference type="PROSITE" id="PS51168"/>
    </source>
</evidence>
<dbReference type="RefSeq" id="WP_103888685.1">
    <property type="nucleotide sequence ID" value="NZ_FNVU01000013.1"/>
</dbReference>
<dbReference type="NCBIfam" id="NF006741">
    <property type="entry name" value="PRK09269.1"/>
    <property type="match status" value="1"/>
</dbReference>
<dbReference type="GO" id="GO:0046417">
    <property type="term" value="P:chorismate metabolic process"/>
    <property type="evidence" value="ECO:0007669"/>
    <property type="project" value="InterPro"/>
</dbReference>
<dbReference type="GO" id="GO:0009697">
    <property type="term" value="P:salicylic acid biosynthetic process"/>
    <property type="evidence" value="ECO:0007669"/>
    <property type="project" value="TreeGrafter"/>
</dbReference>
<comment type="pathway">
    <text evidence="1">Metabolic intermediate biosynthesis; prephenate biosynthesis; prephenate from chorismate: step 1/1.</text>
</comment>
<dbReference type="UniPathway" id="UPA00120">
    <property type="reaction ID" value="UER00203"/>
</dbReference>
<evidence type="ECO:0000313" key="7">
    <source>
        <dbReference type="EMBL" id="SEG82795.1"/>
    </source>
</evidence>
<evidence type="ECO:0000313" key="8">
    <source>
        <dbReference type="Proteomes" id="UP000236754"/>
    </source>
</evidence>
<dbReference type="NCBIfam" id="TIGR01806">
    <property type="entry name" value="CM_mono2"/>
    <property type="match status" value="1"/>
</dbReference>
<dbReference type="SMART" id="SM00830">
    <property type="entry name" value="CM_2"/>
    <property type="match status" value="1"/>
</dbReference>
<dbReference type="InterPro" id="IPR036263">
    <property type="entry name" value="Chorismate_II_sf"/>
</dbReference>
<dbReference type="EMBL" id="FNVU01000013">
    <property type="protein sequence ID" value="SEG82795.1"/>
    <property type="molecule type" value="Genomic_DNA"/>
</dbReference>
<feature type="chain" id="PRO_5009295772" description="chorismate mutase" evidence="5">
    <location>
        <begin position="31"/>
        <end position="212"/>
    </location>
</feature>
<dbReference type="OrthoDB" id="3825510at2"/>
<dbReference type="Pfam" id="PF01817">
    <property type="entry name" value="CM_2"/>
    <property type="match status" value="1"/>
</dbReference>
<dbReference type="InterPro" id="IPR036979">
    <property type="entry name" value="CM_dom_sf"/>
</dbReference>
<evidence type="ECO:0000256" key="4">
    <source>
        <dbReference type="ARBA" id="ARBA00023235"/>
    </source>
</evidence>
<dbReference type="AlphaFoldDB" id="A0A1H6DDG1"/>
<dbReference type="Proteomes" id="UP000236754">
    <property type="component" value="Unassembled WGS sequence"/>
</dbReference>
<keyword evidence="3 5" id="KW-0732">Signal</keyword>
<evidence type="ECO:0000256" key="1">
    <source>
        <dbReference type="ARBA" id="ARBA00004817"/>
    </source>
</evidence>
<dbReference type="Gene3D" id="1.20.59.10">
    <property type="entry name" value="Chorismate mutase"/>
    <property type="match status" value="1"/>
</dbReference>
<evidence type="ECO:0000256" key="2">
    <source>
        <dbReference type="ARBA" id="ARBA00012404"/>
    </source>
</evidence>
<dbReference type="PANTHER" id="PTHR38041:SF2">
    <property type="entry name" value="SECRETED CHORISMATE MUTASE"/>
    <property type="match status" value="1"/>
</dbReference>
<sequence>MILRNRTTYGAATVGLLLAAAVLAAPQAVATGTRTNAGPAGGTAAEPSGRLGPLTSLVIDRILVSDDVAASKFGTDSPIDDPVREAQVLEQVRQQADATGVNSDAAVAFFQDQITASKEVQRGLFARWTAHPEEAPTTRPDLGQIRTRLDRLTTSLLAELKNTAHLRAQPVACTVQLTLADVTGAALERLDTLHRQALRTATDSVCHPTETP</sequence>
<dbReference type="PROSITE" id="PS51168">
    <property type="entry name" value="CHORISMATE_MUT_2"/>
    <property type="match status" value="1"/>
</dbReference>
<proteinExistence type="predicted"/>
<feature type="signal peptide" evidence="5">
    <location>
        <begin position="1"/>
        <end position="30"/>
    </location>
</feature>
<organism evidence="7 8">
    <name type="scientific">Actinacidiphila yanglinensis</name>
    <dbReference type="NCBI Taxonomy" id="310779"/>
    <lineage>
        <taxon>Bacteria</taxon>
        <taxon>Bacillati</taxon>
        <taxon>Actinomycetota</taxon>
        <taxon>Actinomycetes</taxon>
        <taxon>Kitasatosporales</taxon>
        <taxon>Streptomycetaceae</taxon>
        <taxon>Actinacidiphila</taxon>
    </lineage>
</organism>
<gene>
    <name evidence="7" type="ORF">SAMN05216223_113203</name>
</gene>
<dbReference type="InterPro" id="IPR008240">
    <property type="entry name" value="Chorismate_mutase_periplasmic"/>
</dbReference>
<name>A0A1H6DDG1_9ACTN</name>
<dbReference type="InterPro" id="IPR051331">
    <property type="entry name" value="Chorismate_mutase-related"/>
</dbReference>
<dbReference type="InterPro" id="IPR002701">
    <property type="entry name" value="CM_II_prokaryot"/>
</dbReference>
<dbReference type="SUPFAM" id="SSF48600">
    <property type="entry name" value="Chorismate mutase II"/>
    <property type="match status" value="1"/>
</dbReference>
<evidence type="ECO:0000256" key="3">
    <source>
        <dbReference type="ARBA" id="ARBA00022729"/>
    </source>
</evidence>
<accession>A0A1H6DDG1</accession>